<keyword evidence="1" id="KW-1133">Transmembrane helix</keyword>
<dbReference type="EMBL" id="CP147920">
    <property type="protein sequence ID" value="XAU16198.1"/>
    <property type="molecule type" value="Genomic_DNA"/>
</dbReference>
<keyword evidence="1" id="KW-0472">Membrane</keyword>
<gene>
    <name evidence="2" type="ORF">WCY31_05685</name>
</gene>
<evidence type="ECO:0000313" key="2">
    <source>
        <dbReference type="EMBL" id="XAU16198.1"/>
    </source>
</evidence>
<reference evidence="2 3" key="1">
    <citation type="submission" date="2024-03" db="EMBL/GenBank/DDBJ databases">
        <title>Sulfurimonas sp. HSL3-1.</title>
        <authorList>
            <person name="Wang S."/>
        </authorList>
    </citation>
    <scope>NUCLEOTIDE SEQUENCE [LARGE SCALE GENOMIC DNA]</scope>
    <source>
        <strain evidence="2 3">HSL3-1</strain>
    </source>
</reference>
<accession>A0ABZ3HDJ8</accession>
<feature type="transmembrane region" description="Helical" evidence="1">
    <location>
        <begin position="31"/>
        <end position="54"/>
    </location>
</feature>
<evidence type="ECO:0000256" key="1">
    <source>
        <dbReference type="SAM" id="Phobius"/>
    </source>
</evidence>
<dbReference type="Proteomes" id="UP001447842">
    <property type="component" value="Chromosome"/>
</dbReference>
<feature type="transmembrane region" description="Helical" evidence="1">
    <location>
        <begin position="86"/>
        <end position="103"/>
    </location>
</feature>
<proteinExistence type="predicted"/>
<sequence>MIREKIATAAYRLKHNPALRRSLAQMKPKKTVWGFLGIVLFFFVPEIIAFAWGADITAYAHAQMLDVPAEPLATWYELLVMLFEEGGSWLNLGIGFAFLLWLFL</sequence>
<organism evidence="2 3">
    <name type="scientific">Sulfurimonas diazotrophicus</name>
    <dbReference type="NCBI Taxonomy" id="3131939"/>
    <lineage>
        <taxon>Bacteria</taxon>
        <taxon>Pseudomonadati</taxon>
        <taxon>Campylobacterota</taxon>
        <taxon>Epsilonproteobacteria</taxon>
        <taxon>Campylobacterales</taxon>
        <taxon>Sulfurimonadaceae</taxon>
        <taxon>Sulfurimonas</taxon>
    </lineage>
</organism>
<keyword evidence="1" id="KW-0812">Transmembrane</keyword>
<protein>
    <submittedName>
        <fullName evidence="2">Uncharacterized protein</fullName>
    </submittedName>
</protein>
<evidence type="ECO:0000313" key="3">
    <source>
        <dbReference type="Proteomes" id="UP001447842"/>
    </source>
</evidence>
<dbReference type="RefSeq" id="WP_345973607.1">
    <property type="nucleotide sequence ID" value="NZ_CP147920.1"/>
</dbReference>
<name>A0ABZ3HDJ8_9BACT</name>
<keyword evidence="3" id="KW-1185">Reference proteome</keyword>